<dbReference type="Proteomes" id="UP000198525">
    <property type="component" value="Unassembled WGS sequence"/>
</dbReference>
<name>A0A1G9CJ35_9GAMM</name>
<dbReference type="SUPFAM" id="SSF47781">
    <property type="entry name" value="RuvA domain 2-like"/>
    <property type="match status" value="1"/>
</dbReference>
<comment type="similarity">
    <text evidence="7">Belongs to the NAD-dependent DNA ligase family. LigB subfamily.</text>
</comment>
<dbReference type="PANTHER" id="PTHR47810">
    <property type="entry name" value="DNA LIGASE"/>
    <property type="match status" value="1"/>
</dbReference>
<feature type="signal peptide" evidence="8">
    <location>
        <begin position="1"/>
        <end position="18"/>
    </location>
</feature>
<dbReference type="NCBIfam" id="NF005987">
    <property type="entry name" value="PRK08097.1"/>
    <property type="match status" value="1"/>
</dbReference>
<dbReference type="OrthoDB" id="9759736at2"/>
<dbReference type="Pfam" id="PF01653">
    <property type="entry name" value="DNA_ligase_aden"/>
    <property type="match status" value="1"/>
</dbReference>
<dbReference type="RefSeq" id="WP_089688616.1">
    <property type="nucleotide sequence ID" value="NZ_FNES01000018.1"/>
</dbReference>
<keyword evidence="2 7" id="KW-0235">DNA replication</keyword>
<organism evidence="10 11">
    <name type="scientific">Billgrantia gudaonensis</name>
    <dbReference type="NCBI Taxonomy" id="376427"/>
    <lineage>
        <taxon>Bacteria</taxon>
        <taxon>Pseudomonadati</taxon>
        <taxon>Pseudomonadota</taxon>
        <taxon>Gammaproteobacteria</taxon>
        <taxon>Oceanospirillales</taxon>
        <taxon>Halomonadaceae</taxon>
        <taxon>Billgrantia</taxon>
    </lineage>
</organism>
<dbReference type="Gene3D" id="2.40.50.140">
    <property type="entry name" value="Nucleic acid-binding proteins"/>
    <property type="match status" value="1"/>
</dbReference>
<dbReference type="Gene3D" id="1.10.150.20">
    <property type="entry name" value="5' to 3' exonuclease, C-terminal subdomain"/>
    <property type="match status" value="1"/>
</dbReference>
<dbReference type="EC" id="6.5.1.2" evidence="7"/>
<dbReference type="InterPro" id="IPR020923">
    <property type="entry name" value="DNA_ligase_B"/>
</dbReference>
<keyword evidence="8" id="KW-0732">Signal</keyword>
<dbReference type="PANTHER" id="PTHR47810:SF1">
    <property type="entry name" value="DNA LIGASE B"/>
    <property type="match status" value="1"/>
</dbReference>
<dbReference type="InterPro" id="IPR010994">
    <property type="entry name" value="RuvA_2-like"/>
</dbReference>
<keyword evidence="1 7" id="KW-0436">Ligase</keyword>
<protein>
    <recommendedName>
        <fullName evidence="7">DNA ligase B</fullName>
        <ecNumber evidence="7">6.5.1.2</ecNumber>
    </recommendedName>
    <alternativeName>
        <fullName evidence="7">Polydeoxyribonucleotide synthase [NAD(+)] B</fullName>
    </alternativeName>
</protein>
<evidence type="ECO:0000256" key="8">
    <source>
        <dbReference type="SAM" id="SignalP"/>
    </source>
</evidence>
<gene>
    <name evidence="7" type="primary">ligB</name>
    <name evidence="10" type="ORF">SAMN04487954_11818</name>
</gene>
<dbReference type="SUPFAM" id="SSF50249">
    <property type="entry name" value="Nucleic acid-binding proteins"/>
    <property type="match status" value="1"/>
</dbReference>
<dbReference type="InterPro" id="IPR050326">
    <property type="entry name" value="NAD_dep_DNA_ligaseB"/>
</dbReference>
<dbReference type="AlphaFoldDB" id="A0A1G9CJ35"/>
<dbReference type="GO" id="GO:0006281">
    <property type="term" value="P:DNA repair"/>
    <property type="evidence" value="ECO:0007669"/>
    <property type="project" value="UniProtKB-KW"/>
</dbReference>
<evidence type="ECO:0000313" key="11">
    <source>
        <dbReference type="Proteomes" id="UP000198525"/>
    </source>
</evidence>
<dbReference type="SUPFAM" id="SSF56091">
    <property type="entry name" value="DNA ligase/mRNA capping enzyme, catalytic domain"/>
    <property type="match status" value="1"/>
</dbReference>
<evidence type="ECO:0000256" key="2">
    <source>
        <dbReference type="ARBA" id="ARBA00022705"/>
    </source>
</evidence>
<dbReference type="SMART" id="SM00532">
    <property type="entry name" value="LIGANc"/>
    <property type="match status" value="1"/>
</dbReference>
<dbReference type="HAMAP" id="MF_01587">
    <property type="entry name" value="DNA_ligase_B"/>
    <property type="match status" value="1"/>
</dbReference>
<evidence type="ECO:0000259" key="9">
    <source>
        <dbReference type="SMART" id="SM00532"/>
    </source>
</evidence>
<dbReference type="GO" id="GO:0006260">
    <property type="term" value="P:DNA replication"/>
    <property type="evidence" value="ECO:0007669"/>
    <property type="project" value="UniProtKB-KW"/>
</dbReference>
<dbReference type="InterPro" id="IPR013840">
    <property type="entry name" value="DNAligase_N"/>
</dbReference>
<accession>A0A1G9CJ35</accession>
<dbReference type="Gene3D" id="1.10.287.610">
    <property type="entry name" value="Helix hairpin bin"/>
    <property type="match status" value="1"/>
</dbReference>
<reference evidence="10 11" key="1">
    <citation type="submission" date="2016-10" db="EMBL/GenBank/DDBJ databases">
        <authorList>
            <person name="de Groot N.N."/>
        </authorList>
    </citation>
    <scope>NUCLEOTIDE SEQUENCE [LARGE SCALE GENOMIC DNA]</scope>
    <source>
        <strain evidence="10 11">CGMCC 1.6133</strain>
    </source>
</reference>
<keyword evidence="5 7" id="KW-0234">DNA repair</keyword>
<dbReference type="EMBL" id="FNES01000018">
    <property type="protein sequence ID" value="SDK51652.1"/>
    <property type="molecule type" value="Genomic_DNA"/>
</dbReference>
<feature type="chain" id="PRO_5011535192" description="DNA ligase B" evidence="8">
    <location>
        <begin position="19"/>
        <end position="558"/>
    </location>
</feature>
<evidence type="ECO:0000256" key="6">
    <source>
        <dbReference type="ARBA" id="ARBA00034005"/>
    </source>
</evidence>
<dbReference type="InterPro" id="IPR004150">
    <property type="entry name" value="NAD_DNA_ligase_OB"/>
</dbReference>
<comment type="catalytic activity">
    <reaction evidence="6 7">
        <text>NAD(+) + (deoxyribonucleotide)n-3'-hydroxyl + 5'-phospho-(deoxyribonucleotide)m = (deoxyribonucleotide)n+m + AMP + beta-nicotinamide D-nucleotide.</text>
        <dbReference type="EC" id="6.5.1.2"/>
    </reaction>
</comment>
<dbReference type="Gene3D" id="3.30.470.30">
    <property type="entry name" value="DNA ligase/mRNA capping enzyme"/>
    <property type="match status" value="1"/>
</dbReference>
<evidence type="ECO:0000313" key="10">
    <source>
        <dbReference type="EMBL" id="SDK51652.1"/>
    </source>
</evidence>
<evidence type="ECO:0000256" key="4">
    <source>
        <dbReference type="ARBA" id="ARBA00023027"/>
    </source>
</evidence>
<dbReference type="InterPro" id="IPR033136">
    <property type="entry name" value="DNA_ligase_CS"/>
</dbReference>
<keyword evidence="11" id="KW-1185">Reference proteome</keyword>
<dbReference type="Pfam" id="PF03120">
    <property type="entry name" value="OB_DNA_ligase"/>
    <property type="match status" value="1"/>
</dbReference>
<evidence type="ECO:0000256" key="3">
    <source>
        <dbReference type="ARBA" id="ARBA00022763"/>
    </source>
</evidence>
<dbReference type="Pfam" id="PF14520">
    <property type="entry name" value="HHH_5"/>
    <property type="match status" value="1"/>
</dbReference>
<evidence type="ECO:0000256" key="5">
    <source>
        <dbReference type="ARBA" id="ARBA00023204"/>
    </source>
</evidence>
<feature type="active site" description="N6-AMP-lysine intermediate" evidence="7">
    <location>
        <position position="126"/>
    </location>
</feature>
<dbReference type="STRING" id="376427.SAMN04487954_11818"/>
<sequence>MLRFVALAVLLLSAPALAADCPDWGGARAERELAALTDRLAQWDDAYHRRGQSPVSDTIYDQARARLVEWKHCFPEVSGAAEAGAVALPAGEAVHPVPQTGLVKLDGKAAVQAWLARRSDVWVQPKVDGVAVTLVYVDGRLERAISRGDGRTGQDWTTRVRRLPAVPERLPESLDTVLQGELYLRLDDHVQAEAGGAGARSRVAGLLARDTLDTAAAERVGLFVWDWPNGPATLAARLEGLVALGLAESAAMTHPVSGIEDAARWRDRWYRGALPFATDGIVLRQAGRPPGTDWRAEPPDWAAAWKHPPREALAEVRGVEFRIGRTGRITPLLHLRPIELDGRTIRRVSVGSLARWQTLDVRPGDQVAVALGGLTIPRLEGVVWRASERPAVSPPDDSDYHALSCFRPIPGCEEQFLARLEWLGGDQALDLVGVGPGTWRALLEAGLLNGLLDWLFLDADQLAAAPGIGKARADALMARFSAARQRPFAAWLAALGVPPGIEPAPGDDWQTLASRSKASWQARPGVGEVRAADLHAFFAHEAVQKLASRLRAEGIVDF</sequence>
<keyword evidence="3 7" id="KW-0227">DNA damage</keyword>
<dbReference type="PROSITE" id="PS01056">
    <property type="entry name" value="DNA_LIGASE_N2"/>
    <property type="match status" value="1"/>
</dbReference>
<comment type="function">
    <text evidence="7">Catalyzes the formation of phosphodiester linkages between 5'-phosphoryl and 3'-hydroxyl groups in double-stranded DNA using NAD as a coenzyme and as the energy source for the reaction.</text>
</comment>
<dbReference type="InterPro" id="IPR012340">
    <property type="entry name" value="NA-bd_OB-fold"/>
</dbReference>
<evidence type="ECO:0000256" key="1">
    <source>
        <dbReference type="ARBA" id="ARBA00022598"/>
    </source>
</evidence>
<keyword evidence="4 7" id="KW-0520">NAD</keyword>
<dbReference type="GO" id="GO:0003911">
    <property type="term" value="F:DNA ligase (NAD+) activity"/>
    <property type="evidence" value="ECO:0007669"/>
    <property type="project" value="UniProtKB-UniRule"/>
</dbReference>
<proteinExistence type="inferred from homology"/>
<evidence type="ECO:0000256" key="7">
    <source>
        <dbReference type="HAMAP-Rule" id="MF_01587"/>
    </source>
</evidence>
<dbReference type="InterPro" id="IPR013839">
    <property type="entry name" value="DNAligase_adenylation"/>
</dbReference>
<feature type="domain" description="NAD-dependent DNA ligase N-terminal" evidence="9">
    <location>
        <begin position="28"/>
        <end position="428"/>
    </location>
</feature>